<dbReference type="AlphaFoldDB" id="A0A544TLV3"/>
<gene>
    <name evidence="8" type="ORF">FG384_15940</name>
</gene>
<evidence type="ECO:0000313" key="9">
    <source>
        <dbReference type="Proteomes" id="UP000316626"/>
    </source>
</evidence>
<evidence type="ECO:0000256" key="1">
    <source>
        <dbReference type="ARBA" id="ARBA00023015"/>
    </source>
</evidence>
<evidence type="ECO:0000313" key="8">
    <source>
        <dbReference type="EMBL" id="TQR18426.1"/>
    </source>
</evidence>
<evidence type="ECO:0000256" key="4">
    <source>
        <dbReference type="ARBA" id="ARBA00058938"/>
    </source>
</evidence>
<feature type="domain" description="HTH iclR-type" evidence="6">
    <location>
        <begin position="9"/>
        <end position="71"/>
    </location>
</feature>
<dbReference type="SMART" id="SM00346">
    <property type="entry name" value="HTH_ICLR"/>
    <property type="match status" value="1"/>
</dbReference>
<dbReference type="PROSITE" id="PS51077">
    <property type="entry name" value="HTH_ICLR"/>
    <property type="match status" value="1"/>
</dbReference>
<dbReference type="PANTHER" id="PTHR30136">
    <property type="entry name" value="HELIX-TURN-HELIX TRANSCRIPTIONAL REGULATOR, ICLR FAMILY"/>
    <property type="match status" value="1"/>
</dbReference>
<keyword evidence="9" id="KW-1185">Reference proteome</keyword>
<dbReference type="GO" id="GO:0045892">
    <property type="term" value="P:negative regulation of DNA-templated transcription"/>
    <property type="evidence" value="ECO:0007669"/>
    <property type="project" value="TreeGrafter"/>
</dbReference>
<dbReference type="PROSITE" id="PS51078">
    <property type="entry name" value="ICLR_ED"/>
    <property type="match status" value="1"/>
</dbReference>
<protein>
    <recommendedName>
        <fullName evidence="5">Glycerol operon regulatory protein</fullName>
    </recommendedName>
</protein>
<evidence type="ECO:0000259" key="7">
    <source>
        <dbReference type="PROSITE" id="PS51078"/>
    </source>
</evidence>
<dbReference type="FunFam" id="1.10.10.10:FF:000056">
    <property type="entry name" value="IclR family transcriptional regulator"/>
    <property type="match status" value="1"/>
</dbReference>
<dbReference type="Gene3D" id="3.30.450.40">
    <property type="match status" value="1"/>
</dbReference>
<evidence type="ECO:0000259" key="6">
    <source>
        <dbReference type="PROSITE" id="PS51077"/>
    </source>
</evidence>
<comment type="function">
    <text evidence="4">May be an activator protein for the gylABX operon.</text>
</comment>
<comment type="caution">
    <text evidence="8">The sequence shown here is derived from an EMBL/GenBank/DDBJ whole genome shotgun (WGS) entry which is preliminary data.</text>
</comment>
<dbReference type="InterPro" id="IPR005471">
    <property type="entry name" value="Tscrpt_reg_IclR_N"/>
</dbReference>
<dbReference type="InterPro" id="IPR029016">
    <property type="entry name" value="GAF-like_dom_sf"/>
</dbReference>
<keyword evidence="3" id="KW-0804">Transcription</keyword>
<sequence length="258" mass="29083">MRDVKMNSIRSIDRAIDILESFNNEISNLSIDEIVSHTKLAKTTVYRMLYTLEKRGLIRYDKETATYFLGLKLLDLAGNLNSITSLKTLAVPLLIEMQQKTQQTVMMVVPDGDTMIYVFTCENSVGLKYSSYTGQRRSMNYGVIGKIFMAYAEQEQRERLLNLPISSHTKKTVSNVNEIMKQLQSILEQGYHVELEETNPGVHGISAPILDKNNKCIAAIGLLGPSVQLIGDELERCKSILVETSHQISLQIPSQFSF</sequence>
<dbReference type="InterPro" id="IPR036390">
    <property type="entry name" value="WH_DNA-bd_sf"/>
</dbReference>
<keyword evidence="2" id="KW-0238">DNA-binding</keyword>
<feature type="domain" description="IclR-ED" evidence="7">
    <location>
        <begin position="72"/>
        <end position="254"/>
    </location>
</feature>
<dbReference type="Proteomes" id="UP000316626">
    <property type="component" value="Unassembled WGS sequence"/>
</dbReference>
<dbReference type="Gene3D" id="1.10.10.10">
    <property type="entry name" value="Winged helix-like DNA-binding domain superfamily/Winged helix DNA-binding domain"/>
    <property type="match status" value="1"/>
</dbReference>
<dbReference type="Pfam" id="PF01614">
    <property type="entry name" value="IclR_C"/>
    <property type="match status" value="1"/>
</dbReference>
<dbReference type="SUPFAM" id="SSF55781">
    <property type="entry name" value="GAF domain-like"/>
    <property type="match status" value="1"/>
</dbReference>
<keyword evidence="1" id="KW-0805">Transcription regulation</keyword>
<dbReference type="PANTHER" id="PTHR30136:SF35">
    <property type="entry name" value="HTH-TYPE TRANSCRIPTIONAL REGULATOR RV1719"/>
    <property type="match status" value="1"/>
</dbReference>
<dbReference type="OrthoDB" id="9791752at2"/>
<dbReference type="SUPFAM" id="SSF46785">
    <property type="entry name" value="Winged helix' DNA-binding domain"/>
    <property type="match status" value="1"/>
</dbReference>
<accession>A0A544TLV3</accession>
<proteinExistence type="predicted"/>
<evidence type="ECO:0000256" key="2">
    <source>
        <dbReference type="ARBA" id="ARBA00023125"/>
    </source>
</evidence>
<evidence type="ECO:0000256" key="5">
    <source>
        <dbReference type="ARBA" id="ARBA00070406"/>
    </source>
</evidence>
<evidence type="ECO:0000256" key="3">
    <source>
        <dbReference type="ARBA" id="ARBA00023163"/>
    </source>
</evidence>
<dbReference type="RefSeq" id="WP_142643703.1">
    <property type="nucleotide sequence ID" value="NZ_VDGI01000020.1"/>
</dbReference>
<dbReference type="GO" id="GO:0003700">
    <property type="term" value="F:DNA-binding transcription factor activity"/>
    <property type="evidence" value="ECO:0007669"/>
    <property type="project" value="TreeGrafter"/>
</dbReference>
<name>A0A544TLV3_9BACI</name>
<organism evidence="8 9">
    <name type="scientific">Psychrobacillus vulpis</name>
    <dbReference type="NCBI Taxonomy" id="2325572"/>
    <lineage>
        <taxon>Bacteria</taxon>
        <taxon>Bacillati</taxon>
        <taxon>Bacillota</taxon>
        <taxon>Bacilli</taxon>
        <taxon>Bacillales</taxon>
        <taxon>Bacillaceae</taxon>
        <taxon>Psychrobacillus</taxon>
    </lineage>
</organism>
<dbReference type="Pfam" id="PF09339">
    <property type="entry name" value="HTH_IclR"/>
    <property type="match status" value="1"/>
</dbReference>
<dbReference type="InterPro" id="IPR050707">
    <property type="entry name" value="HTH_MetabolicPath_Reg"/>
</dbReference>
<dbReference type="InterPro" id="IPR036388">
    <property type="entry name" value="WH-like_DNA-bd_sf"/>
</dbReference>
<dbReference type="InterPro" id="IPR014757">
    <property type="entry name" value="Tscrpt_reg_IclR_C"/>
</dbReference>
<dbReference type="GO" id="GO:0003677">
    <property type="term" value="F:DNA binding"/>
    <property type="evidence" value="ECO:0007669"/>
    <property type="project" value="UniProtKB-KW"/>
</dbReference>
<reference evidence="8 9" key="1">
    <citation type="submission" date="2019-06" db="EMBL/GenBank/DDBJ databases">
        <title>Psychrobacillus vulpis sp. nov., a new species isolated from feces of a red fox that inhabits in The Tablas de Daimiel Natural Park, Albacete, Spain.</title>
        <authorList>
            <person name="Rodriguez M."/>
            <person name="Reina J.C."/>
            <person name="Bejar V."/>
            <person name="Llamas I."/>
        </authorList>
    </citation>
    <scope>NUCLEOTIDE SEQUENCE [LARGE SCALE GENOMIC DNA]</scope>
    <source>
        <strain evidence="8 9">Z8</strain>
    </source>
</reference>
<dbReference type="EMBL" id="VDGI01000020">
    <property type="protein sequence ID" value="TQR18426.1"/>
    <property type="molecule type" value="Genomic_DNA"/>
</dbReference>